<keyword evidence="2" id="KW-1185">Reference proteome</keyword>
<evidence type="ECO:0000313" key="1">
    <source>
        <dbReference type="EMBL" id="AFZ15385.1"/>
    </source>
</evidence>
<organism evidence="1 2">
    <name type="scientific">Crinalium epipsammum PCC 9333</name>
    <dbReference type="NCBI Taxonomy" id="1173022"/>
    <lineage>
        <taxon>Bacteria</taxon>
        <taxon>Bacillati</taxon>
        <taxon>Cyanobacteriota</taxon>
        <taxon>Cyanophyceae</taxon>
        <taxon>Gomontiellales</taxon>
        <taxon>Gomontiellaceae</taxon>
        <taxon>Crinalium</taxon>
    </lineage>
</organism>
<sequence length="51" mass="5959">MRSHLAYAQSAICLANNNPSDSNADYYFYIMHIKKYNLYYNIKELIYGCGV</sequence>
<dbReference type="STRING" id="1173022.Cri9333_4605"/>
<gene>
    <name evidence="1" type="ORF">Cri9333_4605</name>
</gene>
<dbReference type="KEGG" id="cep:Cri9333_4605"/>
<dbReference type="EMBL" id="CP003620">
    <property type="protein sequence ID" value="AFZ15385.1"/>
    <property type="molecule type" value="Genomic_DNA"/>
</dbReference>
<protein>
    <submittedName>
        <fullName evidence="1">Uncharacterized protein</fullName>
    </submittedName>
</protein>
<evidence type="ECO:0000313" key="2">
    <source>
        <dbReference type="Proteomes" id="UP000010472"/>
    </source>
</evidence>
<proteinExistence type="predicted"/>
<reference evidence="1 2" key="1">
    <citation type="submission" date="2012-06" db="EMBL/GenBank/DDBJ databases">
        <title>Finished chromosome of genome of Crinalium epipsammum PCC 9333.</title>
        <authorList>
            <consortium name="US DOE Joint Genome Institute"/>
            <person name="Gugger M."/>
            <person name="Coursin T."/>
            <person name="Rippka R."/>
            <person name="Tandeau De Marsac N."/>
            <person name="Huntemann M."/>
            <person name="Wei C.-L."/>
            <person name="Han J."/>
            <person name="Detter J.C."/>
            <person name="Han C."/>
            <person name="Tapia R."/>
            <person name="Davenport K."/>
            <person name="Daligault H."/>
            <person name="Erkkila T."/>
            <person name="Gu W."/>
            <person name="Munk A.C.C."/>
            <person name="Teshima H."/>
            <person name="Xu Y."/>
            <person name="Chain P."/>
            <person name="Chen A."/>
            <person name="Krypides N."/>
            <person name="Mavromatis K."/>
            <person name="Markowitz V."/>
            <person name="Szeto E."/>
            <person name="Ivanova N."/>
            <person name="Mikhailova N."/>
            <person name="Ovchinnikova G."/>
            <person name="Pagani I."/>
            <person name="Pati A."/>
            <person name="Goodwin L."/>
            <person name="Peters L."/>
            <person name="Pitluck S."/>
            <person name="Woyke T."/>
            <person name="Kerfeld C."/>
        </authorList>
    </citation>
    <scope>NUCLEOTIDE SEQUENCE [LARGE SCALE GENOMIC DNA]</scope>
    <source>
        <strain evidence="1 2">PCC 9333</strain>
    </source>
</reference>
<dbReference type="AlphaFoldDB" id="K9W7D7"/>
<dbReference type="HOGENOM" id="CLU_3097899_0_0_3"/>
<accession>K9W7D7</accession>
<name>K9W7D7_9CYAN</name>
<dbReference type="Proteomes" id="UP000010472">
    <property type="component" value="Chromosome"/>
</dbReference>